<dbReference type="GeneID" id="25561717"/>
<feature type="compositionally biased region" description="Basic and acidic residues" evidence="2">
    <location>
        <begin position="1373"/>
        <end position="1382"/>
    </location>
</feature>
<feature type="region of interest" description="Disordered" evidence="2">
    <location>
        <begin position="1297"/>
        <end position="1382"/>
    </location>
</feature>
<feature type="compositionally biased region" description="Low complexity" evidence="2">
    <location>
        <begin position="323"/>
        <end position="339"/>
    </location>
</feature>
<dbReference type="EMBL" id="GL349440">
    <property type="protein sequence ID" value="KNC55992.1"/>
    <property type="molecule type" value="Genomic_DNA"/>
</dbReference>
<feature type="compositionally biased region" description="Low complexity" evidence="2">
    <location>
        <begin position="1297"/>
        <end position="1310"/>
    </location>
</feature>
<feature type="compositionally biased region" description="Polar residues" evidence="2">
    <location>
        <begin position="1323"/>
        <end position="1338"/>
    </location>
</feature>
<proteinExistence type="predicted"/>
<organism evidence="3 4">
    <name type="scientific">Thecamonas trahens ATCC 50062</name>
    <dbReference type="NCBI Taxonomy" id="461836"/>
    <lineage>
        <taxon>Eukaryota</taxon>
        <taxon>Apusozoa</taxon>
        <taxon>Apusomonadida</taxon>
        <taxon>Apusomonadidae</taxon>
        <taxon>Thecamonas</taxon>
    </lineage>
</organism>
<dbReference type="PANTHER" id="PTHR45615">
    <property type="entry name" value="MYOSIN HEAVY CHAIN, NON-MUSCLE"/>
    <property type="match status" value="1"/>
</dbReference>
<reference evidence="3 4" key="1">
    <citation type="submission" date="2010-05" db="EMBL/GenBank/DDBJ databases">
        <title>The Genome Sequence of Thecamonas trahens ATCC 50062.</title>
        <authorList>
            <consortium name="The Broad Institute Genome Sequencing Platform"/>
            <person name="Russ C."/>
            <person name="Cuomo C."/>
            <person name="Shea T."/>
            <person name="Young S.K."/>
            <person name="Zeng Q."/>
            <person name="Koehrsen M."/>
            <person name="Haas B."/>
            <person name="Borodovsky M."/>
            <person name="Guigo R."/>
            <person name="Alvarado L."/>
            <person name="Berlin A."/>
            <person name="Bochicchio J."/>
            <person name="Borenstein D."/>
            <person name="Chapman S."/>
            <person name="Chen Z."/>
            <person name="Freedman E."/>
            <person name="Gellesch M."/>
            <person name="Goldberg J."/>
            <person name="Griggs A."/>
            <person name="Gujja S."/>
            <person name="Heilman E."/>
            <person name="Heiman D."/>
            <person name="Hepburn T."/>
            <person name="Howarth C."/>
            <person name="Jen D."/>
            <person name="Larson L."/>
            <person name="Mehta T."/>
            <person name="Park D."/>
            <person name="Pearson M."/>
            <person name="Roberts A."/>
            <person name="Saif S."/>
            <person name="Shenoy N."/>
            <person name="Sisk P."/>
            <person name="Stolte C."/>
            <person name="Sykes S."/>
            <person name="Thomson T."/>
            <person name="Walk T."/>
            <person name="White J."/>
            <person name="Yandava C."/>
            <person name="Burger G."/>
            <person name="Gray M.W."/>
            <person name="Holland P.W.H."/>
            <person name="King N."/>
            <person name="Lang F.B.F."/>
            <person name="Roger A.J."/>
            <person name="Ruiz-Trillo I."/>
            <person name="Lander E."/>
            <person name="Nusbaum C."/>
        </authorList>
    </citation>
    <scope>NUCLEOTIDE SEQUENCE [LARGE SCALE GENOMIC DNA]</scope>
    <source>
        <strain evidence="3 4">ATCC 50062</strain>
    </source>
</reference>
<feature type="coiled-coil region" evidence="1">
    <location>
        <begin position="1190"/>
        <end position="1231"/>
    </location>
</feature>
<feature type="coiled-coil region" evidence="1">
    <location>
        <begin position="232"/>
        <end position="259"/>
    </location>
</feature>
<evidence type="ECO:0000256" key="2">
    <source>
        <dbReference type="SAM" id="MobiDB-lite"/>
    </source>
</evidence>
<feature type="compositionally biased region" description="Low complexity" evidence="2">
    <location>
        <begin position="1405"/>
        <end position="1415"/>
    </location>
</feature>
<dbReference type="Proteomes" id="UP000054408">
    <property type="component" value="Unassembled WGS sequence"/>
</dbReference>
<feature type="region of interest" description="Disordered" evidence="2">
    <location>
        <begin position="19"/>
        <end position="47"/>
    </location>
</feature>
<dbReference type="RefSeq" id="XP_013761038.1">
    <property type="nucleotide sequence ID" value="XM_013905584.1"/>
</dbReference>
<feature type="region of interest" description="Disordered" evidence="2">
    <location>
        <begin position="2022"/>
        <end position="2048"/>
    </location>
</feature>
<name>A0A0L0DUW5_THETB</name>
<feature type="region of interest" description="Disordered" evidence="2">
    <location>
        <begin position="1756"/>
        <end position="1775"/>
    </location>
</feature>
<gene>
    <name evidence="3" type="ORF">AMSG_02005</name>
</gene>
<feature type="region of interest" description="Disordered" evidence="2">
    <location>
        <begin position="1807"/>
        <end position="1826"/>
    </location>
</feature>
<evidence type="ECO:0000313" key="3">
    <source>
        <dbReference type="EMBL" id="KNC55992.1"/>
    </source>
</evidence>
<feature type="compositionally biased region" description="Polar residues" evidence="2">
    <location>
        <begin position="1346"/>
        <end position="1361"/>
    </location>
</feature>
<feature type="coiled-coil region" evidence="1">
    <location>
        <begin position="389"/>
        <end position="416"/>
    </location>
</feature>
<feature type="region of interest" description="Disordered" evidence="2">
    <location>
        <begin position="1405"/>
        <end position="1433"/>
    </location>
</feature>
<accession>A0A0L0DUW5</accession>
<sequence>MELSRLDTLLAERSRKLAEAESELKRKTAPEAAPPLPTLESIQPHSAQSQIERIEARAKEMDSIVNSVTAVVASYEALDRDLLPSTTGDFAQVGEAVAFATPTDLEGLVAHSKARVKSLFMAYHKLSAEQTNTLASLSTWFSIRGKDDVDDLAEAEALVATTGAELDSRPTSGVDVLDESASSLLDARGAKDKLSALHSDILEVCVDILKARQAETADMVPRSALDDTLNALRMATRSANKLKADYESAQAELAAARTDAVVSREAAEAAKASLALMSRDTDVDQLHSRLKAAHRKIESLSAENDRLSSQLEALDVLPQGPGLRRANSSKSSRASLRPGSGRGRRGKTRGLVRSGSRSLRRSPSSDDSADTTAASKDVAAIKQQLNSVARDARHTKLQLEAKVRTLRADLSAKEKMSSRARSQLQTELETMREKMIAKLKSKHDKEVQKLTIDADRKVRAALKESQLALEKQAASLRKAFTTKDNAKLLAALKSDFDTRFNAMRRGLEKQLREERLEHRQIVRTLKFDFRKRLETVEFVHEAQSRALKIDYREEYARRFEALHANMERRIHHETAAALAAMEDQAASHAQELDILRFRLATLAAEKEEKDKAAASSSADLAEAIQVLQRSPSTVDDASFRGIITDLRSQLKAEIDKRTVLTAKHARELRDLRLKYESDVASMSLTRDVERRGIDYGLSSEEAQVYYVDMITARLRELDALGWSLEKEVLTRELERARNRVAAGEIDRDATDLAHHASETKLNELRNAQASELDALTAQLDALTEDDEATQVENKLAIYAELEQVKARHAQEIEALQAQLAANSNAADPSPANSESGDDASAEQSGNAGPGQGQPAVPTILLDDSTVLEPNALASILGPGRELINYDDVRANDADDAGVTSDAPATNRSSEASESHGLRAPSDLDLPLVSPAMTRIVSQSELKPSGAGMESPAATARREAMLKAEAERRATVIKDQVEAMKRELQRHASVQEAQVHNKIVLLREDYRARCTALGNAIKDADKFDPSRAEELRRQMKALTLAHKRNINMLRASVNELDAIHAARLAEYHDSLMAKEKIYQTNLRLQEQLLSSTMEEKEHLLSVLDEFRNANALEVHRTALGAALEASHAADMSAAALLADDGLMSTASVQAVLSDLDTSAATCLDLRGKALPLWARLRALVDSVVTASSVSLSDTAAELERAEDERSDAMRKAVELDTELATVRRRVHALEDDMVHQRQLWNKQLELWQASVQEKQNSMSHTYQALEQAKDLEISALKTELAYYVAERAELEAVALEAGVRSTSRSRSESQSPAAALPDDHAVADSTTRSPTETGPSQSEPPIAFSDTAPTTSGESKVSQPQNLAPPAHSLAHHRTPEERERDSQALADIAAQVEAAKAQVDAASSELEAATALPSSFTPQPVNDESSEPEPSRSVLQAPLPLQARVPQVDAGVQTDPMDPAQLASAMSHELAAELAEIDDGLDEVRSQSSSAAGAATRIGLLEDQVRSFSLRLRSVIVESDKARSVHARELRNLHSELEKERSKYLVRLREVEGKHGDEVRRLRKRGDELRKAADEELNLVRVEASHKLEAARDVYERRIKQLLGVIAAKSNANEHTLDSVKQTTATEISELRAAVESAQMSTEQRLVFEQRRFEQELQALGSQFRAEALKVHAAVCHVASDVADGLMRIDGASGLALHETVAAANETALAKTEVDDTPVLLSADVAVLTALCDAVLRVVSEKAHSARVDIAAHKAKTPWQSQPAPSAAASSTHEEELEARVAELELALKAQAVQLARAKARANDASVEASDAELSKYEASTPRESPHELIGHLRMEVRATRTALARKAVAVRERESVIDMQADHIDALQTTIERLRSRLAFFQRHPNEFLQITAAPGGASRPSTSGSGGSSRGSFVRPRPPAFPPPGGIARPNPLRRVASAVVMSRRVASASREMDASEAEAAGPVAVALQLQRGRIGSAARAPLPPVGQTDAVGRRRLSSPFLADEPAALRRLMADVSKSSLAEVPSPGGVPGGSGGPVSPGRRERAPVDVDELKAALHSTQEQLADALAALHSQPAPGGGIGGDQASETVAYSKALIATSKRLREEKIAASLEEMSAKSAASVLEQKVRQRAAQLSEAKLSAANDAATLALIRMHKRAVEQARQFEVKKAQILADQRRNLEKVLVTFGEWIATSPSRTVPDTGLFLEGHSLEPRRMRAGTLAAAAPAATAPAALAAAAAAADQSTQPHAPQTWLPWFTTDADADADADAIAVAAMS</sequence>
<evidence type="ECO:0000256" key="1">
    <source>
        <dbReference type="SAM" id="Coils"/>
    </source>
</evidence>
<feature type="compositionally biased region" description="Gly residues" evidence="2">
    <location>
        <begin position="2031"/>
        <end position="2040"/>
    </location>
</feature>
<feature type="coiled-coil region" evidence="1">
    <location>
        <begin position="962"/>
        <end position="993"/>
    </location>
</feature>
<feature type="region of interest" description="Disordered" evidence="2">
    <location>
        <begin position="313"/>
        <end position="374"/>
    </location>
</feature>
<feature type="coiled-coil region" evidence="1">
    <location>
        <begin position="1527"/>
        <end position="1554"/>
    </location>
</feature>
<feature type="compositionally biased region" description="Low complexity" evidence="2">
    <location>
        <begin position="1896"/>
        <end position="1905"/>
    </location>
</feature>
<feature type="region of interest" description="Disordered" evidence="2">
    <location>
        <begin position="821"/>
        <end position="857"/>
    </location>
</feature>
<evidence type="ECO:0000313" key="4">
    <source>
        <dbReference type="Proteomes" id="UP000054408"/>
    </source>
</evidence>
<feature type="compositionally biased region" description="Basic and acidic residues" evidence="2">
    <location>
        <begin position="19"/>
        <end position="29"/>
    </location>
</feature>
<feature type="compositionally biased region" description="Pro residues" evidence="2">
    <location>
        <begin position="1918"/>
        <end position="1927"/>
    </location>
</feature>
<dbReference type="PANTHER" id="PTHR45615:SF66">
    <property type="entry name" value="CARD DOMAIN-CONTAINING PROTEIN"/>
    <property type="match status" value="1"/>
</dbReference>
<feature type="compositionally biased region" description="Low complexity" evidence="2">
    <location>
        <begin position="821"/>
        <end position="833"/>
    </location>
</feature>
<keyword evidence="4" id="KW-1185">Reference proteome</keyword>
<feature type="compositionally biased region" description="Low complexity" evidence="2">
    <location>
        <begin position="351"/>
        <end position="374"/>
    </location>
</feature>
<feature type="compositionally biased region" description="Low complexity" evidence="2">
    <location>
        <begin position="1760"/>
        <end position="1771"/>
    </location>
</feature>
<feature type="region of interest" description="Disordered" evidence="2">
    <location>
        <begin position="894"/>
        <end position="924"/>
    </location>
</feature>
<protein>
    <submittedName>
        <fullName evidence="3">Uncharacterized protein</fullName>
    </submittedName>
</protein>
<feature type="region of interest" description="Disordered" evidence="2">
    <location>
        <begin position="1893"/>
        <end position="1934"/>
    </location>
</feature>
<keyword evidence="1" id="KW-0175">Coiled coil</keyword>